<dbReference type="Proteomes" id="UP001152531">
    <property type="component" value="Unassembled WGS sequence"/>
</dbReference>
<protein>
    <submittedName>
        <fullName evidence="1">54S ribosomal protein L24, mitochondrial</fullName>
    </submittedName>
</protein>
<sequence>MNFIRQLSSSCRLQKYDKYWKVTKYVKPIDTKVYEAGEVISRNTHVPKSRVHYPEYPYEALMFKQQNRGLYGGLQKKSSKTCSEYGNKNLRTHSPNIVKTKLYSEVLDKVFQLKVATRVLRTITKEGGLDKYLLKDKSARIKTMGKVGWRIRYDIMKKLQLNELNEGNNTPNTVYHIDNEGRKFIVGKKKLMNELYQFVKSDSYVELSFNDFLIKYNWMNIDEVIESLEKHNFDFTKFILPEQSLEAQTA</sequence>
<keyword evidence="2" id="KW-1185">Reference proteome</keyword>
<keyword evidence="1" id="KW-0687">Ribonucleoprotein</keyword>
<reference evidence="1" key="1">
    <citation type="submission" date="2022-06" db="EMBL/GenBank/DDBJ databases">
        <authorList>
            <person name="Legras J.-L."/>
            <person name="Devillers H."/>
            <person name="Grondin C."/>
        </authorList>
    </citation>
    <scope>NUCLEOTIDE SEQUENCE</scope>
    <source>
        <strain evidence="1">CLIB 1444</strain>
    </source>
</reference>
<evidence type="ECO:0000313" key="2">
    <source>
        <dbReference type="Proteomes" id="UP001152531"/>
    </source>
</evidence>
<keyword evidence="1" id="KW-0689">Ribosomal protein</keyword>
<comment type="caution">
    <text evidence="1">The sequence shown here is derived from an EMBL/GenBank/DDBJ whole genome shotgun (WGS) entry which is preliminary data.</text>
</comment>
<gene>
    <name evidence="1" type="ORF">CLIB1444_18S01046</name>
</gene>
<accession>A0ACA9YFZ1</accession>
<proteinExistence type="predicted"/>
<dbReference type="EMBL" id="CALSDN010000018">
    <property type="protein sequence ID" value="CAH6723683.1"/>
    <property type="molecule type" value="Genomic_DNA"/>
</dbReference>
<name>A0ACA9YFZ1_9ASCO</name>
<evidence type="ECO:0000313" key="1">
    <source>
        <dbReference type="EMBL" id="CAH6723683.1"/>
    </source>
</evidence>
<organism evidence="1 2">
    <name type="scientific">[Candida] jaroonii</name>
    <dbReference type="NCBI Taxonomy" id="467808"/>
    <lineage>
        <taxon>Eukaryota</taxon>
        <taxon>Fungi</taxon>
        <taxon>Dikarya</taxon>
        <taxon>Ascomycota</taxon>
        <taxon>Saccharomycotina</taxon>
        <taxon>Pichiomycetes</taxon>
        <taxon>Debaryomycetaceae</taxon>
        <taxon>Yamadazyma</taxon>
    </lineage>
</organism>